<dbReference type="SUPFAM" id="SSF55144">
    <property type="entry name" value="LigT-like"/>
    <property type="match status" value="1"/>
</dbReference>
<gene>
    <name evidence="3" type="primary">thpR</name>
    <name evidence="3" type="ORF">ACFSBH_04155</name>
</gene>
<keyword evidence="1 2" id="KW-0378">Hydrolase</keyword>
<name>A0ABW4HMK4_9BACI</name>
<feature type="active site" description="Proton acceptor" evidence="2">
    <location>
        <position position="126"/>
    </location>
</feature>
<dbReference type="Pfam" id="PF13563">
    <property type="entry name" value="2_5_RNA_ligase2"/>
    <property type="match status" value="1"/>
</dbReference>
<proteinExistence type="inferred from homology"/>
<comment type="function">
    <text evidence="2">Hydrolyzes RNA 2',3'-cyclic phosphodiester to an RNA 2'-phosphomonoester.</text>
</comment>
<evidence type="ECO:0000313" key="3">
    <source>
        <dbReference type="EMBL" id="MFD1606839.1"/>
    </source>
</evidence>
<dbReference type="InterPro" id="IPR004175">
    <property type="entry name" value="RNA_CPDase"/>
</dbReference>
<dbReference type="InterPro" id="IPR009097">
    <property type="entry name" value="Cyclic_Pdiesterase"/>
</dbReference>
<dbReference type="Proteomes" id="UP001597221">
    <property type="component" value="Unassembled WGS sequence"/>
</dbReference>
<dbReference type="HAMAP" id="MF_01940">
    <property type="entry name" value="RNA_CPDase"/>
    <property type="match status" value="1"/>
</dbReference>
<dbReference type="PANTHER" id="PTHR35561">
    <property type="entry name" value="RNA 2',3'-CYCLIC PHOSPHODIESTERASE"/>
    <property type="match status" value="1"/>
</dbReference>
<dbReference type="EC" id="3.1.4.58" evidence="2"/>
<comment type="catalytic activity">
    <reaction evidence="2">
        <text>a 3'-end 2',3'-cyclophospho-ribonucleotide-RNA + H2O = a 3'-end 2'-phospho-ribonucleotide-RNA + H(+)</text>
        <dbReference type="Rhea" id="RHEA:11828"/>
        <dbReference type="Rhea" id="RHEA-COMP:10464"/>
        <dbReference type="Rhea" id="RHEA-COMP:17353"/>
        <dbReference type="ChEBI" id="CHEBI:15377"/>
        <dbReference type="ChEBI" id="CHEBI:15378"/>
        <dbReference type="ChEBI" id="CHEBI:83064"/>
        <dbReference type="ChEBI" id="CHEBI:173113"/>
        <dbReference type="EC" id="3.1.4.58"/>
    </reaction>
</comment>
<sequence>MSHYFLAIQIPEALQEFYQSWQSELRDVFPYKKWTEKEDLHITLAFLGEATERQILDIKRRLDTSELTDYFTVTLGKLGTFGRPDRPRVLYVEVEPNEKLNNLQKQIVKVTELAGFRSENRAYRPHVTLGKKWGTADSLPKGMFHELESKYSSEKQLEVSQVTLFKIHPQKTPSYEVVAIFPLKS</sequence>
<comment type="similarity">
    <text evidence="2">Belongs to the 2H phosphoesterase superfamily. ThpR family.</text>
</comment>
<reference evidence="4" key="1">
    <citation type="journal article" date="2019" name="Int. J. Syst. Evol. Microbiol.">
        <title>The Global Catalogue of Microorganisms (GCM) 10K type strain sequencing project: providing services to taxonomists for standard genome sequencing and annotation.</title>
        <authorList>
            <consortium name="The Broad Institute Genomics Platform"/>
            <consortium name="The Broad Institute Genome Sequencing Center for Infectious Disease"/>
            <person name="Wu L."/>
            <person name="Ma J."/>
        </authorList>
    </citation>
    <scope>NUCLEOTIDE SEQUENCE [LARGE SCALE GENOMIC DNA]</scope>
    <source>
        <strain evidence="4">CGMCC 1.12376</strain>
    </source>
</reference>
<dbReference type="NCBIfam" id="TIGR02258">
    <property type="entry name" value="2_5_ligase"/>
    <property type="match status" value="1"/>
</dbReference>
<dbReference type="RefSeq" id="WP_251517672.1">
    <property type="nucleotide sequence ID" value="NZ_JAMBON010000065.1"/>
</dbReference>
<feature type="active site" description="Proton donor" evidence="2">
    <location>
        <position position="41"/>
    </location>
</feature>
<comment type="caution">
    <text evidence="3">The sequence shown here is derived from an EMBL/GenBank/DDBJ whole genome shotgun (WGS) entry which is preliminary data.</text>
</comment>
<organism evidence="3 4">
    <name type="scientific">Oceanobacillus luteolus</name>
    <dbReference type="NCBI Taxonomy" id="1274358"/>
    <lineage>
        <taxon>Bacteria</taxon>
        <taxon>Bacillati</taxon>
        <taxon>Bacillota</taxon>
        <taxon>Bacilli</taxon>
        <taxon>Bacillales</taxon>
        <taxon>Bacillaceae</taxon>
        <taxon>Oceanobacillus</taxon>
    </lineage>
</organism>
<evidence type="ECO:0000256" key="2">
    <source>
        <dbReference type="HAMAP-Rule" id="MF_01940"/>
    </source>
</evidence>
<evidence type="ECO:0000256" key="1">
    <source>
        <dbReference type="ARBA" id="ARBA00022801"/>
    </source>
</evidence>
<dbReference type="EMBL" id="JBHUDE010000016">
    <property type="protein sequence ID" value="MFD1606839.1"/>
    <property type="molecule type" value="Genomic_DNA"/>
</dbReference>
<accession>A0ABW4HMK4</accession>
<dbReference type="Gene3D" id="3.90.1140.10">
    <property type="entry name" value="Cyclic phosphodiesterase"/>
    <property type="match status" value="1"/>
</dbReference>
<dbReference type="PANTHER" id="PTHR35561:SF1">
    <property type="entry name" value="RNA 2',3'-CYCLIC PHOSPHODIESTERASE"/>
    <property type="match status" value="1"/>
</dbReference>
<protein>
    <recommendedName>
        <fullName evidence="2">RNA 2',3'-cyclic phosphodiesterase</fullName>
        <shortName evidence="2">RNA 2',3'-CPDase</shortName>
        <ecNumber evidence="2">3.1.4.58</ecNumber>
    </recommendedName>
</protein>
<keyword evidence="4" id="KW-1185">Reference proteome</keyword>
<evidence type="ECO:0000313" key="4">
    <source>
        <dbReference type="Proteomes" id="UP001597221"/>
    </source>
</evidence>
<feature type="short sequence motif" description="HXTX 1" evidence="2">
    <location>
        <begin position="41"/>
        <end position="44"/>
    </location>
</feature>
<feature type="short sequence motif" description="HXTX 2" evidence="2">
    <location>
        <begin position="126"/>
        <end position="129"/>
    </location>
</feature>